<reference evidence="1 2" key="1">
    <citation type="submission" date="2024-01" db="EMBL/GenBank/DDBJ databases">
        <title>Genome assemblies of Stephania.</title>
        <authorList>
            <person name="Yang L."/>
        </authorList>
    </citation>
    <scope>NUCLEOTIDE SEQUENCE [LARGE SCALE GENOMIC DNA]</scope>
    <source>
        <strain evidence="1">JXDWG</strain>
        <tissue evidence="1">Leaf</tissue>
    </source>
</reference>
<proteinExistence type="predicted"/>
<dbReference type="Proteomes" id="UP001419268">
    <property type="component" value="Unassembled WGS sequence"/>
</dbReference>
<evidence type="ECO:0000313" key="2">
    <source>
        <dbReference type="Proteomes" id="UP001419268"/>
    </source>
</evidence>
<comment type="caution">
    <text evidence="1">The sequence shown here is derived from an EMBL/GenBank/DDBJ whole genome shotgun (WGS) entry which is preliminary data.</text>
</comment>
<sequence>MTTNQFSCWKVSSGNHSSISSEKLGLPLLEPTIILGEKVRSWPFDKLAVLNSFCRGNALLIYPRGPSDTEFKIVPHLLHRIVHIIVLPRKGSKNYLIVLDMYILGAQMTDEKTSLPHLIIAHMMTYAGTNRHLPYAHLLTYFFDKVGVDLTTGGRSLDTRETIGDTTLHNIRYTYIHAERRWIREGDIPHGMQYGGYKDPHPSDPDEPFDEHDYIDYSFIPQHGDTEDYGVTHSNKEVHQEILAPHAPQPNPQPCPHDYIPQTFYGMVPPPDMPP</sequence>
<protein>
    <submittedName>
        <fullName evidence="1">Uncharacterized protein</fullName>
    </submittedName>
</protein>
<accession>A0AAP0ECQ1</accession>
<gene>
    <name evidence="1" type="ORF">Scep_028219</name>
</gene>
<dbReference type="EMBL" id="JBBNAG010000012">
    <property type="protein sequence ID" value="KAK9089137.1"/>
    <property type="molecule type" value="Genomic_DNA"/>
</dbReference>
<evidence type="ECO:0000313" key="1">
    <source>
        <dbReference type="EMBL" id="KAK9089137.1"/>
    </source>
</evidence>
<keyword evidence="2" id="KW-1185">Reference proteome</keyword>
<organism evidence="1 2">
    <name type="scientific">Stephania cephalantha</name>
    <dbReference type="NCBI Taxonomy" id="152367"/>
    <lineage>
        <taxon>Eukaryota</taxon>
        <taxon>Viridiplantae</taxon>
        <taxon>Streptophyta</taxon>
        <taxon>Embryophyta</taxon>
        <taxon>Tracheophyta</taxon>
        <taxon>Spermatophyta</taxon>
        <taxon>Magnoliopsida</taxon>
        <taxon>Ranunculales</taxon>
        <taxon>Menispermaceae</taxon>
        <taxon>Menispermoideae</taxon>
        <taxon>Cissampelideae</taxon>
        <taxon>Stephania</taxon>
    </lineage>
</organism>
<dbReference type="AlphaFoldDB" id="A0AAP0ECQ1"/>
<name>A0AAP0ECQ1_9MAGN</name>